<protein>
    <submittedName>
        <fullName evidence="2">Uncharacterized protein</fullName>
    </submittedName>
</protein>
<accession>A0AAD5XX24</accession>
<evidence type="ECO:0000256" key="1">
    <source>
        <dbReference type="SAM" id="Coils"/>
    </source>
</evidence>
<name>A0AAD5XX24_9FUNG</name>
<comment type="caution">
    <text evidence="2">The sequence shown here is derived from an EMBL/GenBank/DDBJ whole genome shotgun (WGS) entry which is preliminary data.</text>
</comment>
<dbReference type="Proteomes" id="UP001211065">
    <property type="component" value="Unassembled WGS sequence"/>
</dbReference>
<keyword evidence="3" id="KW-1185">Reference proteome</keyword>
<reference evidence="2" key="1">
    <citation type="submission" date="2020-05" db="EMBL/GenBank/DDBJ databases">
        <title>Phylogenomic resolution of chytrid fungi.</title>
        <authorList>
            <person name="Stajich J.E."/>
            <person name="Amses K."/>
            <person name="Simmons R."/>
            <person name="Seto K."/>
            <person name="Myers J."/>
            <person name="Bonds A."/>
            <person name="Quandt C.A."/>
            <person name="Barry K."/>
            <person name="Liu P."/>
            <person name="Grigoriev I."/>
            <person name="Longcore J.E."/>
            <person name="James T.Y."/>
        </authorList>
    </citation>
    <scope>NUCLEOTIDE SEQUENCE</scope>
    <source>
        <strain evidence="2">JEL0476</strain>
    </source>
</reference>
<evidence type="ECO:0000313" key="2">
    <source>
        <dbReference type="EMBL" id="KAJ3210804.1"/>
    </source>
</evidence>
<dbReference type="Gene3D" id="1.20.1070.10">
    <property type="entry name" value="Rhodopsin 7-helix transmembrane proteins"/>
    <property type="match status" value="1"/>
</dbReference>
<organism evidence="2 3">
    <name type="scientific">Clydaea vesicula</name>
    <dbReference type="NCBI Taxonomy" id="447962"/>
    <lineage>
        <taxon>Eukaryota</taxon>
        <taxon>Fungi</taxon>
        <taxon>Fungi incertae sedis</taxon>
        <taxon>Chytridiomycota</taxon>
        <taxon>Chytridiomycota incertae sedis</taxon>
        <taxon>Chytridiomycetes</taxon>
        <taxon>Lobulomycetales</taxon>
        <taxon>Lobulomycetaceae</taxon>
        <taxon>Clydaea</taxon>
    </lineage>
</organism>
<proteinExistence type="predicted"/>
<sequence length="631" mass="73930">MKKRYEDIFNLNQTYIPTKNVTMSTKKSLDIIYENEKKKVTFIEKKEFEEEIEQLKVENSLLQEKNKALERVQSIQDKFLFKNKDETPLKLQDLLSKFRKLLFEKMVQFSLAEKDFLSKSTILQNKLHKTEKDIVNYKLGEEILMEKLNLLKSELDFEKKEKKKVESSLILANKNLSFDRNERFNVMQNLVGLSDLSRMLGKFNISINKKFEIMSNRLNFANQRIFVVKNIYNEKHFPEKQVNDEQTKQYLEEIKLLKLRQTQLFEERNLLLVQLKNLNLKSKAESSKLSSSQKEVLNLKDLNMNLEKSFNIIENENMKLKKNEKILEFNIKEEILKYHNLEKLKESEREKLSEKIFDLEDKISRLKLEIENSKKDNINLSKRSMNNINEIISKHKVELSSIKKSEIDRVKYLKLELREIGKENVLMCQKLKLKKGCNGWKKGIASYPLIKNLISESEKLGIESQKPSLLSSKFKPNYLREKDNFKPSGGLVGSFQNTSENEDPKLRTVSNSFALNMAIADMIFSLRGCIIQFYVVVTKEYSHHYWVCYIDTYSGYVAARNTKKLREFEVVDLTSVNSTTPTNPKRSKFLSITNIQTILLKKSVIITLASIFNWGLMTVGHITGLFTKTDV</sequence>
<feature type="non-terminal residue" evidence="2">
    <location>
        <position position="631"/>
    </location>
</feature>
<dbReference type="AlphaFoldDB" id="A0AAD5XX24"/>
<evidence type="ECO:0000313" key="3">
    <source>
        <dbReference type="Proteomes" id="UP001211065"/>
    </source>
</evidence>
<dbReference type="CDD" id="cd00637">
    <property type="entry name" value="7tm_classA_rhodopsin-like"/>
    <property type="match status" value="1"/>
</dbReference>
<dbReference type="EMBL" id="JADGJW010000872">
    <property type="protein sequence ID" value="KAJ3210804.1"/>
    <property type="molecule type" value="Genomic_DNA"/>
</dbReference>
<feature type="coiled-coil region" evidence="1">
    <location>
        <begin position="141"/>
        <end position="168"/>
    </location>
</feature>
<keyword evidence="1" id="KW-0175">Coiled coil</keyword>
<gene>
    <name evidence="2" type="ORF">HK099_008176</name>
</gene>
<feature type="coiled-coil region" evidence="1">
    <location>
        <begin position="303"/>
        <end position="383"/>
    </location>
</feature>
<feature type="coiled-coil region" evidence="1">
    <location>
        <begin position="38"/>
        <end position="78"/>
    </location>
</feature>